<keyword evidence="2" id="KW-1185">Reference proteome</keyword>
<protein>
    <submittedName>
        <fullName evidence="1">Uncharacterized protein</fullName>
    </submittedName>
</protein>
<gene>
    <name evidence="1" type="ORF">EV182_001094</name>
</gene>
<dbReference type="EMBL" id="JAMZIH010000125">
    <property type="protein sequence ID" value="KAJ1679903.1"/>
    <property type="molecule type" value="Genomic_DNA"/>
</dbReference>
<sequence length="193" mass="21897">MSSIIQTKKHQIEVFINESVKQLEWVMLVVIMDQSQSILFRGKWCSIAVVILSITSGGDGDICYMEPLPILYIDPMHLEESPSFQKPNLERALLLNCNEIIEDMGKMQLGNGQMVTAVYGHMHAIQFSAGNFYGTVVSDVYLNVGQLHAFAKQLRKQLVELSEIYNNLISSKQPQQQQQQQQQQSPPEVEVTR</sequence>
<evidence type="ECO:0000313" key="2">
    <source>
        <dbReference type="Proteomes" id="UP001145114"/>
    </source>
</evidence>
<reference evidence="1" key="1">
    <citation type="submission" date="2022-06" db="EMBL/GenBank/DDBJ databases">
        <title>Phylogenomic reconstructions and comparative analyses of Kickxellomycotina fungi.</title>
        <authorList>
            <person name="Reynolds N.K."/>
            <person name="Stajich J.E."/>
            <person name="Barry K."/>
            <person name="Grigoriev I.V."/>
            <person name="Crous P."/>
            <person name="Smith M.E."/>
        </authorList>
    </citation>
    <scope>NUCLEOTIDE SEQUENCE</scope>
    <source>
        <strain evidence="1">RSA 2271</strain>
    </source>
</reference>
<organism evidence="1 2">
    <name type="scientific">Spiromyces aspiralis</name>
    <dbReference type="NCBI Taxonomy" id="68401"/>
    <lineage>
        <taxon>Eukaryota</taxon>
        <taxon>Fungi</taxon>
        <taxon>Fungi incertae sedis</taxon>
        <taxon>Zoopagomycota</taxon>
        <taxon>Kickxellomycotina</taxon>
        <taxon>Kickxellomycetes</taxon>
        <taxon>Kickxellales</taxon>
        <taxon>Kickxellaceae</taxon>
        <taxon>Spiromyces</taxon>
    </lineage>
</organism>
<accession>A0ACC1HTM3</accession>
<name>A0ACC1HTM3_9FUNG</name>
<comment type="caution">
    <text evidence="1">The sequence shown here is derived from an EMBL/GenBank/DDBJ whole genome shotgun (WGS) entry which is preliminary data.</text>
</comment>
<evidence type="ECO:0000313" key="1">
    <source>
        <dbReference type="EMBL" id="KAJ1679903.1"/>
    </source>
</evidence>
<proteinExistence type="predicted"/>
<dbReference type="Proteomes" id="UP001145114">
    <property type="component" value="Unassembled WGS sequence"/>
</dbReference>